<dbReference type="InterPro" id="IPR010263">
    <property type="entry name" value="T6SS_TssK"/>
</dbReference>
<dbReference type="Proteomes" id="UP000037727">
    <property type="component" value="Unassembled WGS sequence"/>
</dbReference>
<dbReference type="EMBL" id="LJCS01000067">
    <property type="protein sequence ID" value="KOY60716.1"/>
    <property type="molecule type" value="Genomic_DNA"/>
</dbReference>
<gene>
    <name evidence="1" type="ORF">AM629_17790</name>
</gene>
<dbReference type="PANTHER" id="PTHR35566:SF1">
    <property type="entry name" value="TYPE VI SECRETION SYSTEM BASEPLATE COMPONENT TSSK1"/>
    <property type="match status" value="1"/>
</dbReference>
<comment type="caution">
    <text evidence="1">The sequence shown here is derived from an EMBL/GenBank/DDBJ whole genome shotgun (WGS) entry which is preliminary data.</text>
</comment>
<dbReference type="NCBIfam" id="TIGR03353">
    <property type="entry name" value="VI_chp_4"/>
    <property type="match status" value="1"/>
</dbReference>
<accession>A0ABR5K9J4</accession>
<name>A0ABR5K9J4_9GAMM</name>
<reference evidence="1 2" key="1">
    <citation type="submission" date="2015-09" db="EMBL/GenBank/DDBJ databases">
        <title>Draft genome sequence and assembly of Photorhabdus sp. VMG, a bacterial symbiont associated with Heterorhabditis zealandica.</title>
        <authorList>
            <person name="Naidoo S."/>
            <person name="Featherston J."/>
            <person name="Mothupi B."/>
            <person name="Gray V.M."/>
        </authorList>
    </citation>
    <scope>NUCLEOTIDE SEQUENCE [LARGE SCALE GENOMIC DNA]</scope>
    <source>
        <strain evidence="1 2">VMG</strain>
    </source>
</reference>
<sequence length="449" mass="50786">MKNAHKVLWMEGMFLRPHHFQQADEYVDARLRQWGALQRAYNWGFSSLKLDESQLALGKISLLAASGIMPDGTSFEFTETNEAPPALAISTSLRSQIITLAIPAYLTGRESVSFDDAPDSLARYQAFEKEVNDINSLALSSTTLHCGKLRLRLLPENELNGEWIAMGVLRVLEKNQDGIVILDTGYIPPLLNCWTSPLLQNMTHDLYALLLQRSRQLSHHLQCNGACTSDLLRLALLNRFSAQLQHIMHLPQQAPETLFLIWISYALEMSSFQAPYTLEGELPRYNHLDIGGCFTRLCTLLQRSLSIVLEEHVVSLPLTKRLPGLSVASLPEQMNLDDYHFILVVKSEMEHDSFMAHFPAQIKIAPADRIRDLVRLQLPGIALRQLVQIPRQLPYQNGHCYFKLELNSEIEQSLGKSGVFAFYIAGEFPGLKMAFWALKRLSDEGEMNL</sequence>
<evidence type="ECO:0008006" key="3">
    <source>
        <dbReference type="Google" id="ProtNLM"/>
    </source>
</evidence>
<dbReference type="RefSeq" id="WP_054480650.1">
    <property type="nucleotide sequence ID" value="NZ_CAWMRL010000067.1"/>
</dbReference>
<protein>
    <recommendedName>
        <fullName evidence="3">Type VI secretion system baseplate subunit TssK</fullName>
    </recommendedName>
</protein>
<keyword evidence="2" id="KW-1185">Reference proteome</keyword>
<proteinExistence type="predicted"/>
<organism evidence="1 2">
    <name type="scientific">Photorhabdus heterorhabditis</name>
    <dbReference type="NCBI Taxonomy" id="880156"/>
    <lineage>
        <taxon>Bacteria</taxon>
        <taxon>Pseudomonadati</taxon>
        <taxon>Pseudomonadota</taxon>
        <taxon>Gammaproteobacteria</taxon>
        <taxon>Enterobacterales</taxon>
        <taxon>Morganellaceae</taxon>
        <taxon>Photorhabdus</taxon>
    </lineage>
</organism>
<dbReference type="Pfam" id="PF05936">
    <property type="entry name" value="T6SS_VasE"/>
    <property type="match status" value="1"/>
</dbReference>
<dbReference type="PANTHER" id="PTHR35566">
    <property type="entry name" value="BLR3599 PROTEIN"/>
    <property type="match status" value="1"/>
</dbReference>
<evidence type="ECO:0000313" key="1">
    <source>
        <dbReference type="EMBL" id="KOY60716.1"/>
    </source>
</evidence>
<evidence type="ECO:0000313" key="2">
    <source>
        <dbReference type="Proteomes" id="UP000037727"/>
    </source>
</evidence>